<dbReference type="Gene3D" id="2.40.70.10">
    <property type="entry name" value="Acid Proteases"/>
    <property type="match status" value="2"/>
</dbReference>
<dbReference type="Proteomes" id="UP000479293">
    <property type="component" value="Unassembled WGS sequence"/>
</dbReference>
<evidence type="ECO:0000313" key="2">
    <source>
        <dbReference type="EMBL" id="MPR33780.1"/>
    </source>
</evidence>
<keyword evidence="3" id="KW-1185">Reference proteome</keyword>
<dbReference type="InterPro" id="IPR001478">
    <property type="entry name" value="PDZ"/>
</dbReference>
<dbReference type="InterPro" id="IPR021109">
    <property type="entry name" value="Peptidase_aspartic_dom_sf"/>
</dbReference>
<sequence length="414" mass="46125">MKIILLFALMLTLTSGPLETKAQAKRFGFHLIQKRRSTRIPFELHANLIIIPACINNSDTLHFILDTGVGSTIITDPTVTPYINSQFVRAIRLDGVGQDSTMEAQVSIGNTLRVGFARTFNHNLVVLQKDVLKLSELIGTPINGLIGYELFERFVVTIDFRHREVLLQLPEYYKYRPKKGALVPLDLVDRKPYIEDVTIRGKGGEQKVKLLLDTGAGHAVMLNTYSTHIPLPDTTIDVQLGIGLSGKISGSLGRLKGIKIGGYNLSDVVTSFPDSLSFGGKLGPNTGREGNVGGELLRRFRVTINYPDRYMVLKPIRKAMKETFEHDMSGMDLRAKGEKFNEYYVDKVIEDSPADAAGLQKDDRLMFIGNSSASELNMTEIYKLLQRKEGKAIDLVVNRKGSLVFTTLILKRII</sequence>
<dbReference type="SUPFAM" id="SSF50156">
    <property type="entry name" value="PDZ domain-like"/>
    <property type="match status" value="1"/>
</dbReference>
<gene>
    <name evidence="2" type="ORF">GBK04_10455</name>
</gene>
<organism evidence="2 3">
    <name type="scientific">Salmonirosea aquatica</name>
    <dbReference type="NCBI Taxonomy" id="2654236"/>
    <lineage>
        <taxon>Bacteria</taxon>
        <taxon>Pseudomonadati</taxon>
        <taxon>Bacteroidota</taxon>
        <taxon>Cytophagia</taxon>
        <taxon>Cytophagales</taxon>
        <taxon>Spirosomataceae</taxon>
        <taxon>Salmonirosea</taxon>
    </lineage>
</organism>
<dbReference type="Pfam" id="PF17820">
    <property type="entry name" value="PDZ_6"/>
    <property type="match status" value="1"/>
</dbReference>
<protein>
    <submittedName>
        <fullName evidence="2">Signal protein PDZ</fullName>
    </submittedName>
</protein>
<dbReference type="Pfam" id="PF13650">
    <property type="entry name" value="Asp_protease_2"/>
    <property type="match status" value="2"/>
</dbReference>
<name>A0A7C9BEL3_9BACT</name>
<dbReference type="InterPro" id="IPR041489">
    <property type="entry name" value="PDZ_6"/>
</dbReference>
<reference evidence="2 3" key="1">
    <citation type="submission" date="2019-10" db="EMBL/GenBank/DDBJ databases">
        <title>Draft Genome Sequence of Cytophagaceae sp. SJW1-29.</title>
        <authorList>
            <person name="Choi A."/>
        </authorList>
    </citation>
    <scope>NUCLEOTIDE SEQUENCE [LARGE SCALE GENOMIC DNA]</scope>
    <source>
        <strain evidence="2 3">SJW1-29</strain>
    </source>
</reference>
<dbReference type="EMBL" id="WHLY01000002">
    <property type="protein sequence ID" value="MPR33780.1"/>
    <property type="molecule type" value="Genomic_DNA"/>
</dbReference>
<dbReference type="AlphaFoldDB" id="A0A7C9BEL3"/>
<evidence type="ECO:0000259" key="1">
    <source>
        <dbReference type="SMART" id="SM00228"/>
    </source>
</evidence>
<feature type="domain" description="PDZ" evidence="1">
    <location>
        <begin position="327"/>
        <end position="401"/>
    </location>
</feature>
<dbReference type="SMART" id="SM00228">
    <property type="entry name" value="PDZ"/>
    <property type="match status" value="1"/>
</dbReference>
<comment type="caution">
    <text evidence="2">The sequence shown here is derived from an EMBL/GenBank/DDBJ whole genome shotgun (WGS) entry which is preliminary data.</text>
</comment>
<proteinExistence type="predicted"/>
<accession>A0A7C9BEL3</accession>
<dbReference type="InterPro" id="IPR036034">
    <property type="entry name" value="PDZ_sf"/>
</dbReference>
<dbReference type="RefSeq" id="WP_152759445.1">
    <property type="nucleotide sequence ID" value="NZ_WHLY01000002.1"/>
</dbReference>
<dbReference type="Gene3D" id="2.30.42.10">
    <property type="match status" value="1"/>
</dbReference>
<evidence type="ECO:0000313" key="3">
    <source>
        <dbReference type="Proteomes" id="UP000479293"/>
    </source>
</evidence>